<name>A0A4P9ZGT5_9ASCO</name>
<comment type="similarity">
    <text evidence="3">Belongs to the AEP2 family.</text>
</comment>
<gene>
    <name evidence="8" type="ORF">METBISCDRAFT_12502</name>
</gene>
<accession>A0A4P9ZGT5</accession>
<evidence type="ECO:0000256" key="2">
    <source>
        <dbReference type="ARBA" id="ARBA00004173"/>
    </source>
</evidence>
<protein>
    <recommendedName>
        <fullName evidence="5">ATPase expression protein 2, mitochondrial</fullName>
    </recommendedName>
</protein>
<evidence type="ECO:0000256" key="1">
    <source>
        <dbReference type="ARBA" id="ARBA00002412"/>
    </source>
</evidence>
<evidence type="ECO:0000256" key="3">
    <source>
        <dbReference type="ARBA" id="ARBA00009790"/>
    </source>
</evidence>
<organism evidence="8 9">
    <name type="scientific">Metschnikowia bicuspidata</name>
    <dbReference type="NCBI Taxonomy" id="27322"/>
    <lineage>
        <taxon>Eukaryota</taxon>
        <taxon>Fungi</taxon>
        <taxon>Dikarya</taxon>
        <taxon>Ascomycota</taxon>
        <taxon>Saccharomycotina</taxon>
        <taxon>Pichiomycetes</taxon>
        <taxon>Metschnikowiaceae</taxon>
        <taxon>Metschnikowia</taxon>
    </lineage>
</organism>
<comment type="subcellular location">
    <subcellularLocation>
        <location evidence="2">Mitochondrion</location>
    </subcellularLocation>
</comment>
<dbReference type="GO" id="GO:0005739">
    <property type="term" value="C:mitochondrion"/>
    <property type="evidence" value="ECO:0007669"/>
    <property type="project" value="UniProtKB-SubCell"/>
</dbReference>
<evidence type="ECO:0000256" key="7">
    <source>
        <dbReference type="ARBA" id="ARBA00023128"/>
    </source>
</evidence>
<evidence type="ECO:0000256" key="4">
    <source>
        <dbReference type="ARBA" id="ARBA00011657"/>
    </source>
</evidence>
<dbReference type="Proteomes" id="UP000268321">
    <property type="component" value="Unassembled WGS sequence"/>
</dbReference>
<proteinExistence type="inferred from homology"/>
<comment type="subunit">
    <text evidence="4">Binds to the 5'UTR of the OLI1 mRNA.</text>
</comment>
<keyword evidence="6" id="KW-0809">Transit peptide</keyword>
<dbReference type="OrthoDB" id="4077974at2759"/>
<evidence type="ECO:0000313" key="8">
    <source>
        <dbReference type="EMBL" id="RKP32138.1"/>
    </source>
</evidence>
<sequence>MRHTLANLRVPYSTFIAFFRPFCASRAQNASLAISLGLEDTYIAYERSSESLSVAEKLLSVPKSATFKQVRLRSVSLQILCSLSPTTELTNFQTQVKEKISVLLKENKHDELLDAVVALTLPALAIPWSSVLTQNELSYIMGLLVVQQSKLLTKGASYKFLKYSSYASKNKYRAAHRYKTLIRQCSANILKLDGHLYAKRPETVFELTSKDYENIISLELRNGKLDLASQWFRQMEKQYPSGEHYSRMTQELWLLKFKVFGGAQSSLWVVDNNGLNDVNYSVRESFLKAETLWMDLFEEFSKYQALLLGSSSIIFHNELACVLLSSIAYSKNVPQAQKMIQQFWGILPSGKMAPRFRKPAKDDLLHADIDVLRTVAVALIFNNEFHSALAYINGFQINYDIDLLDQKLFWDDIFRWSDSKTRFKEYRALQIYLKETKCTAVVAPTNEGNLQTALKNAQKSPHFDYEGYLNFVSRLSAQRLTLFTELWKCYRECAAGFSTRPYETYLTLIREAPSEELCYELLSALAGEWHKYHVASDSFNKSASSDITQRIEHQYAKTMQVLLDVKGEAGGGASLMAIVNEWSLDSQMRKTMGDWLKDRESHYAAVVRRRELKQLKEQEQGRQENEDQLLNIF</sequence>
<reference evidence="9" key="1">
    <citation type="journal article" date="2018" name="Nat. Microbiol.">
        <title>Leveraging single-cell genomics to expand the fungal tree of life.</title>
        <authorList>
            <person name="Ahrendt S.R."/>
            <person name="Quandt C.A."/>
            <person name="Ciobanu D."/>
            <person name="Clum A."/>
            <person name="Salamov A."/>
            <person name="Andreopoulos B."/>
            <person name="Cheng J.F."/>
            <person name="Woyke T."/>
            <person name="Pelin A."/>
            <person name="Henrissat B."/>
            <person name="Reynolds N.K."/>
            <person name="Benny G.L."/>
            <person name="Smith M.E."/>
            <person name="James T.Y."/>
            <person name="Grigoriev I.V."/>
        </authorList>
    </citation>
    <scope>NUCLEOTIDE SEQUENCE [LARGE SCALE GENOMIC DNA]</scope>
    <source>
        <strain evidence="9">Baker2002</strain>
    </source>
</reference>
<evidence type="ECO:0000256" key="5">
    <source>
        <dbReference type="ARBA" id="ARBA00019258"/>
    </source>
</evidence>
<dbReference type="InterPro" id="IPR024319">
    <property type="entry name" value="ATPase_expression_mit"/>
</dbReference>
<keyword evidence="7" id="KW-0496">Mitochondrion</keyword>
<dbReference type="EMBL" id="ML004433">
    <property type="protein sequence ID" value="RKP32138.1"/>
    <property type="molecule type" value="Genomic_DNA"/>
</dbReference>
<evidence type="ECO:0000256" key="6">
    <source>
        <dbReference type="ARBA" id="ARBA00022946"/>
    </source>
</evidence>
<evidence type="ECO:0000313" key="9">
    <source>
        <dbReference type="Proteomes" id="UP000268321"/>
    </source>
</evidence>
<dbReference type="Pfam" id="PF12921">
    <property type="entry name" value="ATP13"/>
    <property type="match status" value="1"/>
</dbReference>
<dbReference type="AlphaFoldDB" id="A0A4P9ZGT5"/>
<keyword evidence="9" id="KW-1185">Reference proteome</keyword>
<comment type="function">
    <text evidence="1">Required for translation of the mitochondrial OLI1 transcript coding for the mitochondrial ATP synthase subunit 9.</text>
</comment>